<dbReference type="Proteomes" id="UP001521785">
    <property type="component" value="Unassembled WGS sequence"/>
</dbReference>
<keyword evidence="3" id="KW-1185">Reference proteome</keyword>
<sequence>MSLPAELRNKIYEECLPSPTRLPENYDGNKEAIWLCFKQRRYRRTVDYVPSLDQCEIASMQYGDYSASRRAPTQRGHVVHHANNNDDNADSDVEEPEVDHRILGVNILSVSKQIYEEAAPMMYAQTLVFTDVNALVAFAATLSPRTAKLLRSIEIRSWQQTRSRRSQGYNAMAMLAAKGVTDLTSLFINCRMGYFRSYSWRNNKRETAVPKRIARKVYRDCHLWLEIMGSVHGDLYKGIEVLKLSGEMFGSETSWDDVKEEDKTVYKKELRRLLREGAW</sequence>
<dbReference type="EMBL" id="JAKJXO020000002">
    <property type="protein sequence ID" value="KAL1610323.1"/>
    <property type="molecule type" value="Genomic_DNA"/>
</dbReference>
<gene>
    <name evidence="2" type="ORF">SLS60_001989</name>
</gene>
<evidence type="ECO:0000313" key="3">
    <source>
        <dbReference type="Proteomes" id="UP001521785"/>
    </source>
</evidence>
<feature type="region of interest" description="Disordered" evidence="1">
    <location>
        <begin position="70"/>
        <end position="93"/>
    </location>
</feature>
<evidence type="ECO:0000256" key="1">
    <source>
        <dbReference type="SAM" id="MobiDB-lite"/>
    </source>
</evidence>
<comment type="caution">
    <text evidence="2">The sequence shown here is derived from an EMBL/GenBank/DDBJ whole genome shotgun (WGS) entry which is preliminary data.</text>
</comment>
<reference evidence="2 3" key="1">
    <citation type="submission" date="2024-02" db="EMBL/GenBank/DDBJ databases">
        <title>De novo assembly and annotation of 12 fungi associated with fruit tree decline syndrome in Ontario, Canada.</title>
        <authorList>
            <person name="Sulman M."/>
            <person name="Ellouze W."/>
            <person name="Ilyukhin E."/>
        </authorList>
    </citation>
    <scope>NUCLEOTIDE SEQUENCE [LARGE SCALE GENOMIC DNA]</scope>
    <source>
        <strain evidence="2 3">M42-189</strain>
    </source>
</reference>
<dbReference type="PANTHER" id="PTHR42085:SF8">
    <property type="entry name" value="F-BOX DOMAIN-CONTAINING PROTEIN"/>
    <property type="match status" value="1"/>
</dbReference>
<name>A0ABR3S1F0_9PLEO</name>
<proteinExistence type="predicted"/>
<protein>
    <submittedName>
        <fullName evidence="2">Uncharacterized protein</fullName>
    </submittedName>
</protein>
<organism evidence="2 3">
    <name type="scientific">Paraconiothyrium brasiliense</name>
    <dbReference type="NCBI Taxonomy" id="300254"/>
    <lineage>
        <taxon>Eukaryota</taxon>
        <taxon>Fungi</taxon>
        <taxon>Dikarya</taxon>
        <taxon>Ascomycota</taxon>
        <taxon>Pezizomycotina</taxon>
        <taxon>Dothideomycetes</taxon>
        <taxon>Pleosporomycetidae</taxon>
        <taxon>Pleosporales</taxon>
        <taxon>Massarineae</taxon>
        <taxon>Didymosphaeriaceae</taxon>
        <taxon>Paraconiothyrium</taxon>
    </lineage>
</organism>
<evidence type="ECO:0000313" key="2">
    <source>
        <dbReference type="EMBL" id="KAL1610323.1"/>
    </source>
</evidence>
<dbReference type="InterPro" id="IPR038883">
    <property type="entry name" value="AN11006-like"/>
</dbReference>
<dbReference type="PANTHER" id="PTHR42085">
    <property type="entry name" value="F-BOX DOMAIN-CONTAINING PROTEIN"/>
    <property type="match status" value="1"/>
</dbReference>
<accession>A0ABR3S1F0</accession>